<organism evidence="1 2">
    <name type="scientific">Littorina saxatilis</name>
    <dbReference type="NCBI Taxonomy" id="31220"/>
    <lineage>
        <taxon>Eukaryota</taxon>
        <taxon>Metazoa</taxon>
        <taxon>Spiralia</taxon>
        <taxon>Lophotrochozoa</taxon>
        <taxon>Mollusca</taxon>
        <taxon>Gastropoda</taxon>
        <taxon>Caenogastropoda</taxon>
        <taxon>Littorinimorpha</taxon>
        <taxon>Littorinoidea</taxon>
        <taxon>Littorinidae</taxon>
        <taxon>Littorina</taxon>
    </lineage>
</organism>
<dbReference type="Proteomes" id="UP001374579">
    <property type="component" value="Unassembled WGS sequence"/>
</dbReference>
<keyword evidence="2" id="KW-1185">Reference proteome</keyword>
<protein>
    <submittedName>
        <fullName evidence="1">Uncharacterized protein</fullName>
    </submittedName>
</protein>
<dbReference type="EMBL" id="JBAMIC010000013">
    <property type="protein sequence ID" value="KAK7097015.1"/>
    <property type="molecule type" value="Genomic_DNA"/>
</dbReference>
<evidence type="ECO:0000313" key="1">
    <source>
        <dbReference type="EMBL" id="KAK7097015.1"/>
    </source>
</evidence>
<evidence type="ECO:0000313" key="2">
    <source>
        <dbReference type="Proteomes" id="UP001374579"/>
    </source>
</evidence>
<sequence length="82" mass="9757">MWGRLVRLSVAGSMATHTPMIRKDVDTLVAKHFRSPEHSLSDMRVTVIEQVKVDNVDIRRQRERFWRYKLRTNYPEGLNVFD</sequence>
<name>A0AAN9B3U7_9CAEN</name>
<reference evidence="1 2" key="1">
    <citation type="submission" date="2024-02" db="EMBL/GenBank/DDBJ databases">
        <title>Chromosome-scale genome assembly of the rough periwinkle Littorina saxatilis.</title>
        <authorList>
            <person name="De Jode A."/>
            <person name="Faria R."/>
            <person name="Formenti G."/>
            <person name="Sims Y."/>
            <person name="Smith T.P."/>
            <person name="Tracey A."/>
            <person name="Wood J.M.D."/>
            <person name="Zagrodzka Z.B."/>
            <person name="Johannesson K."/>
            <person name="Butlin R.K."/>
            <person name="Leder E.H."/>
        </authorList>
    </citation>
    <scope>NUCLEOTIDE SEQUENCE [LARGE SCALE GENOMIC DNA]</scope>
    <source>
        <strain evidence="1">Snail1</strain>
        <tissue evidence="1">Muscle</tissue>
    </source>
</reference>
<accession>A0AAN9B3U7</accession>
<comment type="caution">
    <text evidence="1">The sequence shown here is derived from an EMBL/GenBank/DDBJ whole genome shotgun (WGS) entry which is preliminary data.</text>
</comment>
<dbReference type="AlphaFoldDB" id="A0AAN9B3U7"/>
<gene>
    <name evidence="1" type="ORF">V1264_004056</name>
</gene>
<proteinExistence type="predicted"/>